<evidence type="ECO:0000256" key="3">
    <source>
        <dbReference type="SAM" id="MobiDB-lite"/>
    </source>
</evidence>
<keyword evidence="4" id="KW-0472">Membrane</keyword>
<dbReference type="GO" id="GO:0001682">
    <property type="term" value="P:tRNA 5'-leader removal"/>
    <property type="evidence" value="ECO:0007669"/>
    <property type="project" value="InterPro"/>
</dbReference>
<feature type="region of interest" description="Disordered" evidence="3">
    <location>
        <begin position="197"/>
        <end position="240"/>
    </location>
</feature>
<organism evidence="5 6">
    <name type="scientific">Vanrija humicola</name>
    <name type="common">Yeast</name>
    <name type="synonym">Cryptococcus humicola</name>
    <dbReference type="NCBI Taxonomy" id="5417"/>
    <lineage>
        <taxon>Eukaryota</taxon>
        <taxon>Fungi</taxon>
        <taxon>Dikarya</taxon>
        <taxon>Basidiomycota</taxon>
        <taxon>Agaricomycotina</taxon>
        <taxon>Tremellomycetes</taxon>
        <taxon>Trichosporonales</taxon>
        <taxon>Trichosporonaceae</taxon>
        <taxon>Vanrija</taxon>
    </lineage>
</organism>
<keyword evidence="2" id="KW-0819">tRNA processing</keyword>
<feature type="transmembrane region" description="Helical" evidence="4">
    <location>
        <begin position="130"/>
        <end position="151"/>
    </location>
</feature>
<dbReference type="PANTHER" id="PTHR15441:SF2">
    <property type="entry name" value="RIBONUCLEASE P_MRP PROTEIN SUBUNIT POP5"/>
    <property type="match status" value="1"/>
</dbReference>
<dbReference type="InterPro" id="IPR038085">
    <property type="entry name" value="Rnp2-like_sf"/>
</dbReference>
<dbReference type="InterPro" id="IPR002759">
    <property type="entry name" value="Pop5/Rpp14/Rnp2-like"/>
</dbReference>
<dbReference type="GO" id="GO:0000172">
    <property type="term" value="C:ribonuclease MRP complex"/>
    <property type="evidence" value="ECO:0007669"/>
    <property type="project" value="TreeGrafter"/>
</dbReference>
<comment type="caution">
    <text evidence="5">The sequence shown here is derived from an EMBL/GenBank/DDBJ whole genome shotgun (WGS) entry which is preliminary data.</text>
</comment>
<keyword evidence="4" id="KW-0812">Transmembrane</keyword>
<dbReference type="Proteomes" id="UP000473826">
    <property type="component" value="Unassembled WGS sequence"/>
</dbReference>
<evidence type="ECO:0000256" key="4">
    <source>
        <dbReference type="SAM" id="Phobius"/>
    </source>
</evidence>
<evidence type="ECO:0000313" key="6">
    <source>
        <dbReference type="Proteomes" id="UP000473826"/>
    </source>
</evidence>
<feature type="compositionally biased region" description="Polar residues" evidence="3">
    <location>
        <begin position="208"/>
        <end position="225"/>
    </location>
</feature>
<evidence type="ECO:0000313" key="5">
    <source>
        <dbReference type="EMBL" id="TXT13063.1"/>
    </source>
</evidence>
<dbReference type="Pfam" id="PF01900">
    <property type="entry name" value="RNase_P_Rpp14"/>
    <property type="match status" value="1"/>
</dbReference>
<gene>
    <name evidence="5" type="ORF">VHUM_01464</name>
</gene>
<dbReference type="AlphaFoldDB" id="A0A7D8V1Q1"/>
<evidence type="ECO:0000256" key="2">
    <source>
        <dbReference type="ARBA" id="ARBA00022694"/>
    </source>
</evidence>
<dbReference type="SUPFAM" id="SSF160350">
    <property type="entry name" value="Rnp2-like"/>
    <property type="match status" value="1"/>
</dbReference>
<accession>A0A7D8V1Q1</accession>
<protein>
    <submittedName>
        <fullName evidence="5">Uncharacterized protein</fullName>
    </submittedName>
</protein>
<dbReference type="GO" id="GO:0005730">
    <property type="term" value="C:nucleolus"/>
    <property type="evidence" value="ECO:0007669"/>
    <property type="project" value="TreeGrafter"/>
</dbReference>
<dbReference type="GO" id="GO:0033204">
    <property type="term" value="F:ribonuclease P RNA binding"/>
    <property type="evidence" value="ECO:0007669"/>
    <property type="project" value="TreeGrafter"/>
</dbReference>
<comment type="similarity">
    <text evidence="1">Belongs to the eukaryotic/archaeal RNase P protein component 2 family.</text>
</comment>
<sequence>MVRFKYRNLLVEFLDAGAVAAFPPAQAPPIDLDADDEEAAANGASADNPDPEDELAPLPSLPLVLPLAPGTPLLGEQETGSAVFRAIKGSVMAVFGDEGWARVATSLRVIYASPYTTLTIVRVARPHYRLVWAAITMLTSVGGASVIPRVLAVSGTIKKLQSAAIAHHRRVVAAAVAALLAQGEFVGWGRADGQEKRVRESASGCRASGTTSARPSHGSRTSIPTASHFPPHTSSHNLYA</sequence>
<dbReference type="GO" id="GO:0030681">
    <property type="term" value="C:multimeric ribonuclease P complex"/>
    <property type="evidence" value="ECO:0007669"/>
    <property type="project" value="TreeGrafter"/>
</dbReference>
<keyword evidence="6" id="KW-1185">Reference proteome</keyword>
<dbReference type="Gene3D" id="3.30.70.3250">
    <property type="entry name" value="Ribonuclease P, Pop5 subunit"/>
    <property type="match status" value="1"/>
</dbReference>
<dbReference type="PANTHER" id="PTHR15441">
    <property type="entry name" value="RIBONUCLEASE P PROTEIN SUBUNIT P14"/>
    <property type="match status" value="1"/>
</dbReference>
<dbReference type="EMBL" id="QKWK01000003">
    <property type="protein sequence ID" value="TXT13063.1"/>
    <property type="molecule type" value="Genomic_DNA"/>
</dbReference>
<proteinExistence type="inferred from homology"/>
<reference evidence="5 6" key="1">
    <citation type="journal article" date="2019" name="PLoS Genet.">
        <title>Convergent evolution of linked mating-type loci in basidiomycete fungi.</title>
        <authorList>
            <person name="Sun S."/>
            <person name="Coelho M.A."/>
            <person name="Heitman J."/>
            <person name="Nowrousian M."/>
        </authorList>
    </citation>
    <scope>NUCLEOTIDE SEQUENCE [LARGE SCALE GENOMIC DNA]</scope>
    <source>
        <strain evidence="5 6">CBS 4282</strain>
    </source>
</reference>
<evidence type="ECO:0000256" key="1">
    <source>
        <dbReference type="ARBA" id="ARBA00010800"/>
    </source>
</evidence>
<dbReference type="OrthoDB" id="24745at2759"/>
<keyword evidence="4" id="KW-1133">Transmembrane helix</keyword>
<name>A0A7D8V1Q1_VANHU</name>